<dbReference type="RefSeq" id="WP_006883937.1">
    <property type="nucleotide sequence ID" value="NZ_AOIU01000028.1"/>
</dbReference>
<dbReference type="STRING" id="797114.C475_11315"/>
<dbReference type="NCBIfam" id="NF033910">
    <property type="entry name" value="LWR_salt"/>
    <property type="match status" value="1"/>
</dbReference>
<dbReference type="AlphaFoldDB" id="M0CQY9"/>
<dbReference type="InterPro" id="IPR049798">
    <property type="entry name" value="LWR_salt"/>
</dbReference>
<sequence>MSRGDDGGGDSSAAAYVFRVTVRLGPDEPGVWAEPDTFETTVYRTADSPGEPGWLYFRDNLWRGDCGDEAHMRAVAEDALGVAVDSVDFRELRTTQGYLDDLRAAVADDLAEFNASTADQALSKYLGSSIHVTDEV</sequence>
<dbReference type="Pfam" id="PF26423">
    <property type="entry name" value="LWR_salt"/>
    <property type="match status" value="1"/>
</dbReference>
<name>M0CQY9_9EURY</name>
<accession>M0CQY9</accession>
<keyword evidence="2" id="KW-1185">Reference proteome</keyword>
<dbReference type="EMBL" id="AOIU01000028">
    <property type="protein sequence ID" value="ELZ24822.1"/>
    <property type="molecule type" value="Genomic_DNA"/>
</dbReference>
<gene>
    <name evidence="1" type="ORF">C475_11315</name>
</gene>
<evidence type="ECO:0000313" key="1">
    <source>
        <dbReference type="EMBL" id="ELZ24822.1"/>
    </source>
</evidence>
<dbReference type="Proteomes" id="UP000011626">
    <property type="component" value="Unassembled WGS sequence"/>
</dbReference>
<proteinExistence type="predicted"/>
<evidence type="ECO:0000313" key="2">
    <source>
        <dbReference type="Proteomes" id="UP000011626"/>
    </source>
</evidence>
<dbReference type="OrthoDB" id="202660at2157"/>
<reference evidence="1 2" key="1">
    <citation type="journal article" date="2014" name="PLoS Genet.">
        <title>Phylogenetically driven sequencing of extremely halophilic archaea reveals strategies for static and dynamic osmo-response.</title>
        <authorList>
            <person name="Becker E.A."/>
            <person name="Seitzer P.M."/>
            <person name="Tritt A."/>
            <person name="Larsen D."/>
            <person name="Krusor M."/>
            <person name="Yao A.I."/>
            <person name="Wu D."/>
            <person name="Madern D."/>
            <person name="Eisen J.A."/>
            <person name="Darling A.E."/>
            <person name="Facciotti M.T."/>
        </authorList>
    </citation>
    <scope>NUCLEOTIDE SEQUENCE [LARGE SCALE GENOMIC DNA]</scope>
    <source>
        <strain evidence="1 2">2-9-1</strain>
    </source>
</reference>
<evidence type="ECO:0008006" key="3">
    <source>
        <dbReference type="Google" id="ProtNLM"/>
    </source>
</evidence>
<comment type="caution">
    <text evidence="1">The sequence shown here is derived from an EMBL/GenBank/DDBJ whole genome shotgun (WGS) entry which is preliminary data.</text>
</comment>
<organism evidence="1 2">
    <name type="scientific">Halosimplex carlsbadense 2-9-1</name>
    <dbReference type="NCBI Taxonomy" id="797114"/>
    <lineage>
        <taxon>Archaea</taxon>
        <taxon>Methanobacteriati</taxon>
        <taxon>Methanobacteriota</taxon>
        <taxon>Stenosarchaea group</taxon>
        <taxon>Halobacteria</taxon>
        <taxon>Halobacteriales</taxon>
        <taxon>Haloarculaceae</taxon>
        <taxon>Halosimplex</taxon>
    </lineage>
</organism>
<dbReference type="eggNOG" id="arCOG08964">
    <property type="taxonomic scope" value="Archaea"/>
</dbReference>
<protein>
    <recommendedName>
        <fullName evidence="3">LWR-salt protein</fullName>
    </recommendedName>
</protein>